<feature type="compositionally biased region" description="Polar residues" evidence="3">
    <location>
        <begin position="613"/>
        <end position="635"/>
    </location>
</feature>
<dbReference type="PROSITE" id="PS50961">
    <property type="entry name" value="HTH_LA"/>
    <property type="match status" value="1"/>
</dbReference>
<dbReference type="GO" id="GO:0048255">
    <property type="term" value="P:mRNA stabilization"/>
    <property type="evidence" value="ECO:0007669"/>
    <property type="project" value="InterPro"/>
</dbReference>
<feature type="domain" description="HTH La-type RNA-binding" evidence="4">
    <location>
        <begin position="303"/>
        <end position="392"/>
    </location>
</feature>
<dbReference type="SMART" id="SM00684">
    <property type="entry name" value="DM15"/>
    <property type="match status" value="3"/>
</dbReference>
<protein>
    <recommendedName>
        <fullName evidence="4">HTH La-type RNA-binding domain-containing protein</fullName>
    </recommendedName>
</protein>
<proteinExistence type="predicted"/>
<evidence type="ECO:0000313" key="5">
    <source>
        <dbReference type="EMBL" id="KAH8520604.1"/>
    </source>
</evidence>
<evidence type="ECO:0000256" key="1">
    <source>
        <dbReference type="ARBA" id="ARBA00022884"/>
    </source>
</evidence>
<dbReference type="EMBL" id="JACEGQ020000001">
    <property type="protein sequence ID" value="KAH8520604.1"/>
    <property type="molecule type" value="Genomic_DNA"/>
</dbReference>
<feature type="region of interest" description="Disordered" evidence="3">
    <location>
        <begin position="655"/>
        <end position="681"/>
    </location>
</feature>
<feature type="compositionally biased region" description="Polar residues" evidence="3">
    <location>
        <begin position="91"/>
        <end position="108"/>
    </location>
</feature>
<evidence type="ECO:0000313" key="6">
    <source>
        <dbReference type="Proteomes" id="UP000807159"/>
    </source>
</evidence>
<dbReference type="Gene3D" id="1.10.10.10">
    <property type="entry name" value="Winged helix-like DNA-binding domain superfamily/Winged helix DNA-binding domain"/>
    <property type="match status" value="1"/>
</dbReference>
<dbReference type="PANTHER" id="PTHR22792">
    <property type="entry name" value="LUPUS LA PROTEIN-RELATED"/>
    <property type="match status" value="1"/>
</dbReference>
<dbReference type="PANTHER" id="PTHR22792:SF101">
    <property type="entry name" value="LA-RELATED PROTEIN 1A"/>
    <property type="match status" value="1"/>
</dbReference>
<dbReference type="InterPro" id="IPR006630">
    <property type="entry name" value="La_HTH"/>
</dbReference>
<feature type="compositionally biased region" description="Basic and acidic residues" evidence="3">
    <location>
        <begin position="1"/>
        <end position="11"/>
    </location>
</feature>
<dbReference type="Proteomes" id="UP000807159">
    <property type="component" value="Chromosome 1"/>
</dbReference>
<dbReference type="Pfam" id="PF05383">
    <property type="entry name" value="La"/>
    <property type="match status" value="1"/>
</dbReference>
<feature type="compositionally biased region" description="Basic residues" evidence="3">
    <location>
        <begin position="109"/>
        <end position="118"/>
    </location>
</feature>
<dbReference type="InterPro" id="IPR006607">
    <property type="entry name" value="DM15"/>
</dbReference>
<evidence type="ECO:0000256" key="2">
    <source>
        <dbReference type="PROSITE-ProRule" id="PRU00332"/>
    </source>
</evidence>
<dbReference type="AlphaFoldDB" id="A0A8T2ZSQ1"/>
<dbReference type="InterPro" id="IPR036390">
    <property type="entry name" value="WH_DNA-bd_sf"/>
</dbReference>
<gene>
    <name evidence="5" type="ORF">H0E87_001883</name>
</gene>
<feature type="compositionally biased region" description="Pro residues" evidence="3">
    <location>
        <begin position="124"/>
        <end position="133"/>
    </location>
</feature>
<feature type="compositionally biased region" description="Polar residues" evidence="3">
    <location>
        <begin position="397"/>
        <end position="407"/>
    </location>
</feature>
<organism evidence="5 6">
    <name type="scientific">Populus deltoides</name>
    <name type="common">Eastern poplar</name>
    <name type="synonym">Eastern cottonwood</name>
    <dbReference type="NCBI Taxonomy" id="3696"/>
    <lineage>
        <taxon>Eukaryota</taxon>
        <taxon>Viridiplantae</taxon>
        <taxon>Streptophyta</taxon>
        <taxon>Embryophyta</taxon>
        <taxon>Tracheophyta</taxon>
        <taxon>Spermatophyta</taxon>
        <taxon>Magnoliopsida</taxon>
        <taxon>eudicotyledons</taxon>
        <taxon>Gunneridae</taxon>
        <taxon>Pentapetalae</taxon>
        <taxon>rosids</taxon>
        <taxon>fabids</taxon>
        <taxon>Malpighiales</taxon>
        <taxon>Salicaceae</taxon>
        <taxon>Saliceae</taxon>
        <taxon>Populus</taxon>
    </lineage>
</organism>
<dbReference type="FunFam" id="1.10.10.10:FF:000131">
    <property type="entry name" value="la-related protein 1B isoform X2"/>
    <property type="match status" value="1"/>
</dbReference>
<dbReference type="InterPro" id="IPR045180">
    <property type="entry name" value="La_dom_prot"/>
</dbReference>
<keyword evidence="1 2" id="KW-0694">RNA-binding</keyword>
<feature type="region of interest" description="Disordered" evidence="3">
    <location>
        <begin position="1"/>
        <end position="133"/>
    </location>
</feature>
<dbReference type="Pfam" id="PF21071">
    <property type="entry name" value="LARP1_HEAT"/>
    <property type="match status" value="1"/>
</dbReference>
<name>A0A8T2ZSQ1_POPDE</name>
<feature type="region of interest" description="Disordered" evidence="3">
    <location>
        <begin position="573"/>
        <end position="637"/>
    </location>
</feature>
<reference evidence="5" key="1">
    <citation type="journal article" date="2021" name="J. Hered.">
        <title>Genome Assembly of Salicaceae Populus deltoides (Eastern Cottonwood) I-69 Based on Nanopore Sequencing and Hi-C Technologies.</title>
        <authorList>
            <person name="Bai S."/>
            <person name="Wu H."/>
            <person name="Zhang J."/>
            <person name="Pan Z."/>
            <person name="Zhao W."/>
            <person name="Li Z."/>
            <person name="Tong C."/>
        </authorList>
    </citation>
    <scope>NUCLEOTIDE SEQUENCE</scope>
    <source>
        <tissue evidence="5">Leaf</tissue>
    </source>
</reference>
<evidence type="ECO:0000256" key="3">
    <source>
        <dbReference type="SAM" id="MobiDB-lite"/>
    </source>
</evidence>
<comment type="caution">
    <text evidence="5">The sequence shown here is derived from an EMBL/GenBank/DDBJ whole genome shotgun (WGS) entry which is preliminary data.</text>
</comment>
<dbReference type="InterPro" id="IPR036388">
    <property type="entry name" value="WH-like_DNA-bd_sf"/>
</dbReference>
<feature type="region of interest" description="Disordered" evidence="3">
    <location>
        <begin position="397"/>
        <end position="428"/>
    </location>
</feature>
<accession>A0A8T2ZSQ1</accession>
<dbReference type="GO" id="GO:0000339">
    <property type="term" value="F:RNA cap binding"/>
    <property type="evidence" value="ECO:0007669"/>
    <property type="project" value="InterPro"/>
</dbReference>
<dbReference type="CDD" id="cd07323">
    <property type="entry name" value="LAM"/>
    <property type="match status" value="1"/>
</dbReference>
<keyword evidence="6" id="KW-1185">Reference proteome</keyword>
<sequence length="857" mass="95729">MAENERGDDQKGSSMVGPKSPWKTPVVADAPVMGTAESWPALSDAQQQQQQQQRSKLTDSASKPPPPPPTVTVASGGDTAAPPEASPRGLSGQQRSHGSGNTISSNKHSSSRHQKLGSKRNPNGAPPFPAPFPYQQPHIPPVYPAIVPPPHIAVSGFAYQPGPPPFPPVENHLVKSGSDASPMQPFVPLVNVQPPPRGDPNAYAVNFPNRRPNGQESGGHLNQLWHHQRAFGPRDNIVLQQGMGPRHLIRPPFFASPPGFMVGPTYPGPPICYIPVASPGSLRGPHPPRFVPYPINPGAPMLPQEIQTLRASIIRQIEYYFSDENLLNDHYLISLMDDQGWVPISTIAEFKRVKKMTTDISLILDALQSSGSIEVQGEKIRKHDYWSKWIPASSQQAMSLKAQTSEGQPGKNAEEDSTSGLSKESAEFSPCTTVKEAKKLSNGDIGKLEDNTQGFRPLALNYHVTEGMEDAQNLADFSNDFANTFMLDEELELEQKSLKNDGCSPVRRVDDEEDEMVVNDQDVQRLVIVTQNNRPGEESIKSGDKSKSISIELASAINDGLFFYEQELKTKRSNRRKNSSSYSKAGEISAASCVHEESGSSNHTRKQNKGFPKQQSSHTQRFFSSNFRNHGTGRNNFGIISESPPSNSVGFFFSSTPPENHGPRSSKLSVSPHGMLSGSSPPVGSMPNSFPPFQHPSHQLLEENGFKQQKYLKYRKRCLNDRKKMGIGCSEEMNTLYRFWSYFLRNMFVPSMYNEFRKFALEDASANYYYGMECLFSYGLEKEFRDDLYKDFEELTLDFYCKGNIYGLEKYWAFHHYCGLGDKEPKKHPELDRLLREEYRSLEDFRARERSMKKDGH</sequence>
<dbReference type="SUPFAM" id="SSF46785">
    <property type="entry name" value="Winged helix' DNA-binding domain"/>
    <property type="match status" value="1"/>
</dbReference>
<dbReference type="SMART" id="SM00715">
    <property type="entry name" value="LA"/>
    <property type="match status" value="1"/>
</dbReference>
<evidence type="ECO:0000259" key="4">
    <source>
        <dbReference type="PROSITE" id="PS50961"/>
    </source>
</evidence>